<dbReference type="RefSeq" id="WP_131853803.1">
    <property type="nucleotide sequence ID" value="NZ_SKFH01000041.1"/>
</dbReference>
<dbReference type="PANTHER" id="PTHR46825">
    <property type="entry name" value="D-ALANYL-D-ALANINE-CARBOXYPEPTIDASE/ENDOPEPTIDASE AMPH"/>
    <property type="match status" value="1"/>
</dbReference>
<comment type="caution">
    <text evidence="2">The sequence shown here is derived from an EMBL/GenBank/DDBJ whole genome shotgun (WGS) entry which is preliminary data.</text>
</comment>
<gene>
    <name evidence="2" type="ORF">E0486_16475</name>
</gene>
<evidence type="ECO:0000259" key="1">
    <source>
        <dbReference type="Pfam" id="PF00144"/>
    </source>
</evidence>
<protein>
    <submittedName>
        <fullName evidence="2">Class A beta-lactamase-related serine hydrolase</fullName>
    </submittedName>
</protein>
<feature type="domain" description="Beta-lactamase-related" evidence="1">
    <location>
        <begin position="43"/>
        <end position="378"/>
    </location>
</feature>
<dbReference type="SUPFAM" id="SSF56601">
    <property type="entry name" value="beta-lactamase/transpeptidase-like"/>
    <property type="match status" value="1"/>
</dbReference>
<keyword evidence="2" id="KW-0378">Hydrolase</keyword>
<dbReference type="GO" id="GO:0016787">
    <property type="term" value="F:hydrolase activity"/>
    <property type="evidence" value="ECO:0007669"/>
    <property type="project" value="UniProtKB-KW"/>
</dbReference>
<keyword evidence="3" id="KW-1185">Reference proteome</keyword>
<dbReference type="AlphaFoldDB" id="A0A4R4DUX9"/>
<accession>A0A4R4DUX9</accession>
<name>A0A4R4DUX9_9BACT</name>
<dbReference type="PANTHER" id="PTHR46825:SF8">
    <property type="entry name" value="BETA-LACTAMASE-RELATED"/>
    <property type="match status" value="1"/>
</dbReference>
<dbReference type="InterPro" id="IPR050491">
    <property type="entry name" value="AmpC-like"/>
</dbReference>
<dbReference type="InterPro" id="IPR012338">
    <property type="entry name" value="Beta-lactam/transpept-like"/>
</dbReference>
<dbReference type="EMBL" id="SKFH01000041">
    <property type="protein sequence ID" value="TCZ66942.1"/>
    <property type="molecule type" value="Genomic_DNA"/>
</dbReference>
<organism evidence="2 3">
    <name type="scientific">Flaviaesturariibacter aridisoli</name>
    <dbReference type="NCBI Taxonomy" id="2545761"/>
    <lineage>
        <taxon>Bacteria</taxon>
        <taxon>Pseudomonadati</taxon>
        <taxon>Bacteroidota</taxon>
        <taxon>Chitinophagia</taxon>
        <taxon>Chitinophagales</taxon>
        <taxon>Chitinophagaceae</taxon>
        <taxon>Flaviaestuariibacter</taxon>
    </lineage>
</organism>
<dbReference type="PROSITE" id="PS51257">
    <property type="entry name" value="PROKAR_LIPOPROTEIN"/>
    <property type="match status" value="1"/>
</dbReference>
<evidence type="ECO:0000313" key="2">
    <source>
        <dbReference type="EMBL" id="TCZ66942.1"/>
    </source>
</evidence>
<dbReference type="Pfam" id="PF00144">
    <property type="entry name" value="Beta-lactamase"/>
    <property type="match status" value="1"/>
</dbReference>
<reference evidence="2 3" key="1">
    <citation type="submission" date="2019-03" db="EMBL/GenBank/DDBJ databases">
        <authorList>
            <person name="Kim M.K.M."/>
        </authorList>
    </citation>
    <scope>NUCLEOTIDE SEQUENCE [LARGE SCALE GENOMIC DNA]</scope>
    <source>
        <strain evidence="2 3">17J68-15</strain>
    </source>
</reference>
<proteinExistence type="predicted"/>
<dbReference type="InterPro" id="IPR001466">
    <property type="entry name" value="Beta-lactam-related"/>
</dbReference>
<dbReference type="Proteomes" id="UP000295164">
    <property type="component" value="Unassembled WGS sequence"/>
</dbReference>
<dbReference type="Gene3D" id="3.40.710.10">
    <property type="entry name" value="DD-peptidase/beta-lactamase superfamily"/>
    <property type="match status" value="1"/>
</dbReference>
<dbReference type="OrthoDB" id="9793489at2"/>
<evidence type="ECO:0000313" key="3">
    <source>
        <dbReference type="Proteomes" id="UP000295164"/>
    </source>
</evidence>
<sequence>MKRFLLATSLGCVLISCTHDTGPEPKAVRSNNTLSTAQDSMVDGILRPYVSGAAIAGASLTLVDGNDARSYHYGETRLGNGTLPGAATRYELGDVTQTFTAALLLSWLQSGNRSADDYISAWLPADLAPRLRFNNGEVTFRQLLNHCSGLPRLTSDLLPGTDPYRGYDSTRLYGYIATHYLLHTPGILPATEVEAREYYSPLAYALAGTLLERQTGQPLQQLLESTLLSPLGMSATTIDGAGSDPAAATPHNNNGPVPAGQSAAFAGAVGLRSTSADMTRYLRAQLAAGNSSSSGGSTVPGIFLLATQIPVVQVGGRDYFGMGWQYYFTRAGRIIVYKEGSAAGSSAWVAFDRDSRKGLVLLCNNGPDGGSGRSAAALMEAFFR</sequence>